<feature type="compositionally biased region" description="Gly residues" evidence="2">
    <location>
        <begin position="28"/>
        <end position="46"/>
    </location>
</feature>
<reference evidence="4 5" key="1">
    <citation type="submission" date="2019-12" db="EMBL/GenBank/DDBJ databases">
        <title>Whole genome shotgun sequence of Streptomyces libani subsp. libani NBRC 13452.</title>
        <authorList>
            <person name="Ichikawa N."/>
            <person name="Kimura A."/>
            <person name="Kitahashi Y."/>
            <person name="Komaki H."/>
            <person name="Tamura T."/>
        </authorList>
    </citation>
    <scope>NUCLEOTIDE SEQUENCE [LARGE SCALE GENOMIC DNA]</scope>
    <source>
        <strain evidence="4 5">NBRC 13452</strain>
    </source>
</reference>
<evidence type="ECO:0000256" key="1">
    <source>
        <dbReference type="ARBA" id="ARBA00008542"/>
    </source>
</evidence>
<accession>A0A640TCI4</accession>
<gene>
    <name evidence="4" type="ORF">Sliba_18820</name>
</gene>
<dbReference type="AlphaFoldDB" id="A0A640TCI4"/>
<dbReference type="PANTHER" id="PTHR42733">
    <property type="entry name" value="DJ-1 PROTEIN"/>
    <property type="match status" value="1"/>
</dbReference>
<dbReference type="Pfam" id="PF01965">
    <property type="entry name" value="DJ-1_PfpI"/>
    <property type="match status" value="1"/>
</dbReference>
<dbReference type="EMBL" id="BLIP01000001">
    <property type="protein sequence ID" value="GFE21429.1"/>
    <property type="molecule type" value="Genomic_DNA"/>
</dbReference>
<evidence type="ECO:0000256" key="2">
    <source>
        <dbReference type="SAM" id="MobiDB-lite"/>
    </source>
</evidence>
<comment type="caution">
    <text evidence="4">The sequence shown here is derived from an EMBL/GenBank/DDBJ whole genome shotgun (WGS) entry which is preliminary data.</text>
</comment>
<comment type="similarity">
    <text evidence="1">Belongs to the peptidase C56 family.</text>
</comment>
<feature type="region of interest" description="Disordered" evidence="2">
    <location>
        <begin position="1"/>
        <end position="65"/>
    </location>
</feature>
<proteinExistence type="inferred from homology"/>
<dbReference type="SUPFAM" id="SSF52317">
    <property type="entry name" value="Class I glutamine amidotransferase-like"/>
    <property type="match status" value="1"/>
</dbReference>
<evidence type="ECO:0000313" key="4">
    <source>
        <dbReference type="EMBL" id="GFE21429.1"/>
    </source>
</evidence>
<dbReference type="Gene3D" id="3.40.50.880">
    <property type="match status" value="1"/>
</dbReference>
<dbReference type="InterPro" id="IPR006286">
    <property type="entry name" value="C56_PfpI-like"/>
</dbReference>
<evidence type="ECO:0000313" key="5">
    <source>
        <dbReference type="Proteomes" id="UP000429552"/>
    </source>
</evidence>
<dbReference type="PANTHER" id="PTHR42733:SF12">
    <property type="entry name" value="PROTEINASE"/>
    <property type="match status" value="1"/>
</dbReference>
<organism evidence="4 5">
    <name type="scientific">Streptomyces nigrescens</name>
    <dbReference type="NCBI Taxonomy" id="1920"/>
    <lineage>
        <taxon>Bacteria</taxon>
        <taxon>Bacillati</taxon>
        <taxon>Actinomycetota</taxon>
        <taxon>Actinomycetes</taxon>
        <taxon>Kitasatosporales</taxon>
        <taxon>Streptomycetaceae</taxon>
        <taxon>Streptomyces</taxon>
    </lineage>
</organism>
<evidence type="ECO:0000259" key="3">
    <source>
        <dbReference type="Pfam" id="PF01965"/>
    </source>
</evidence>
<feature type="domain" description="DJ-1/PfpI" evidence="3">
    <location>
        <begin position="72"/>
        <end position="243"/>
    </location>
</feature>
<sequence>MDTRAIARQRGSGRPAGYDVPPRLPGGAPDGAGGTAPSGGGRGPGGVMVEKCGSGEPSPLLDPTKGRELGMQAAFLVAPEGTEEVELTRPWRAVTDAGGGPTLVSTSAGKVQAFHHLDKADTFPVDLTVDEATAADFDGLVLPGGVANPDALRLDRRAVAFIKSFFDAGKPVAAICHAPWTLIEADVVRGRTLTSWPSLRTDIRNAGGTWVDEQVKICTAGPNTLITSRKPADLEAFCAAFVSEFSH</sequence>
<dbReference type="PROSITE" id="PS51276">
    <property type="entry name" value="PEPTIDASE_C56_PFPI"/>
    <property type="match status" value="1"/>
</dbReference>
<name>A0A640TCI4_STRNI</name>
<dbReference type="Proteomes" id="UP000429552">
    <property type="component" value="Unassembled WGS sequence"/>
</dbReference>
<dbReference type="NCBIfam" id="TIGR01382">
    <property type="entry name" value="PfpI"/>
    <property type="match status" value="1"/>
</dbReference>
<dbReference type="InterPro" id="IPR002818">
    <property type="entry name" value="DJ-1/PfpI"/>
</dbReference>
<dbReference type="InterPro" id="IPR029062">
    <property type="entry name" value="Class_I_gatase-like"/>
</dbReference>
<protein>
    <recommendedName>
        <fullName evidence="3">DJ-1/PfpI domain-containing protein</fullName>
    </recommendedName>
</protein>
<dbReference type="CDD" id="cd03134">
    <property type="entry name" value="GATase1_PfpI_like"/>
    <property type="match status" value="1"/>
</dbReference>